<evidence type="ECO:0000256" key="1">
    <source>
        <dbReference type="SAM" id="MobiDB-lite"/>
    </source>
</evidence>
<proteinExistence type="predicted"/>
<evidence type="ECO:0000313" key="2">
    <source>
        <dbReference type="EMBL" id="KHQ50366.1"/>
    </source>
</evidence>
<sequence>MGLREAQVRGASKNHRIPLGAARAAAQRALRARIAGMVREGCTPTGIARELDMTPRSVRSQIDRMRARGDLPPAVRLKPKPKPAPVATAGPVDAPVARPAPRPVMRLPAEARSAVTDLRQGRLARLAERHGADLVQALAALGRQRVYARLREVAQVHRVPVRTAEVIWHQVRP</sequence>
<name>A0A0B3S173_9RHOB</name>
<feature type="compositionally biased region" description="Low complexity" evidence="1">
    <location>
        <begin position="85"/>
        <end position="100"/>
    </location>
</feature>
<dbReference type="RefSeq" id="WP_043146223.1">
    <property type="nucleotide sequence ID" value="NZ_JSUQ01000027.1"/>
</dbReference>
<feature type="region of interest" description="Disordered" evidence="1">
    <location>
        <begin position="69"/>
        <end position="100"/>
    </location>
</feature>
<keyword evidence="3" id="KW-1185">Reference proteome</keyword>
<dbReference type="AlphaFoldDB" id="A0A0B3S173"/>
<reference evidence="2 3" key="1">
    <citation type="submission" date="2014-10" db="EMBL/GenBank/DDBJ databases">
        <title>Genome sequence of Ponticoccus sp. strain UMTAT08 isolated from clonal culture of toxic dinoflagellate Alexandrium tamiyavanichii.</title>
        <authorList>
            <person name="Gan H.Y."/>
            <person name="Muhd D.-D."/>
            <person name="Mohd Noor M.E."/>
            <person name="Yeong Y.S."/>
            <person name="Usup G."/>
        </authorList>
    </citation>
    <scope>NUCLEOTIDE SEQUENCE [LARGE SCALE GENOMIC DNA]</scope>
    <source>
        <strain evidence="2 3">UMTAT08</strain>
    </source>
</reference>
<dbReference type="EMBL" id="JSUQ01000027">
    <property type="protein sequence ID" value="KHQ50366.1"/>
    <property type="molecule type" value="Genomic_DNA"/>
</dbReference>
<dbReference type="SUPFAM" id="SSF46689">
    <property type="entry name" value="Homeodomain-like"/>
    <property type="match status" value="1"/>
</dbReference>
<dbReference type="Proteomes" id="UP000030960">
    <property type="component" value="Unassembled WGS sequence"/>
</dbReference>
<comment type="caution">
    <text evidence="2">The sequence shown here is derived from an EMBL/GenBank/DDBJ whole genome shotgun (WGS) entry which is preliminary data.</text>
</comment>
<organism evidence="2 3">
    <name type="scientific">Mameliella alba</name>
    <dbReference type="NCBI Taxonomy" id="561184"/>
    <lineage>
        <taxon>Bacteria</taxon>
        <taxon>Pseudomonadati</taxon>
        <taxon>Pseudomonadota</taxon>
        <taxon>Alphaproteobacteria</taxon>
        <taxon>Rhodobacterales</taxon>
        <taxon>Roseobacteraceae</taxon>
        <taxon>Mameliella</taxon>
    </lineage>
</organism>
<evidence type="ECO:0000313" key="3">
    <source>
        <dbReference type="Proteomes" id="UP000030960"/>
    </source>
</evidence>
<dbReference type="InterPro" id="IPR009057">
    <property type="entry name" value="Homeodomain-like_sf"/>
</dbReference>
<protein>
    <submittedName>
        <fullName evidence="2">Uncharacterized protein</fullName>
    </submittedName>
</protein>
<gene>
    <name evidence="2" type="ORF">OA50_05041</name>
</gene>
<accession>A0A0B3S173</accession>